<evidence type="ECO:0008006" key="3">
    <source>
        <dbReference type="Google" id="ProtNLM"/>
    </source>
</evidence>
<dbReference type="InterPro" id="IPR021259">
    <property type="entry name" value="DUF2817"/>
</dbReference>
<dbReference type="OrthoDB" id="4014363at2"/>
<protein>
    <recommendedName>
        <fullName evidence="3">DUF2817 domain-containing protein</fullName>
    </recommendedName>
</protein>
<dbReference type="Proteomes" id="UP000007471">
    <property type="component" value="Chromosome"/>
</dbReference>
<dbReference type="EMBL" id="CP002447">
    <property type="protein sequence ID" value="ADV14787.1"/>
    <property type="molecule type" value="Genomic_DNA"/>
</dbReference>
<accession>E8THM5</accession>
<reference evidence="2" key="1">
    <citation type="submission" date="2011-01" db="EMBL/GenBank/DDBJ databases">
        <title>Complete sequence of chromosome of Mesorhizobium ciceri bv. biserrulae WSM1271.</title>
        <authorList>
            <person name="Lucas S."/>
            <person name="Copeland A."/>
            <person name="Lapidus A."/>
            <person name="Cheng J.-F."/>
            <person name="Goodwin L."/>
            <person name="Pitluck S."/>
            <person name="Teshima H."/>
            <person name="Detter J.C."/>
            <person name="Han C."/>
            <person name="Tapia R."/>
            <person name="Land M."/>
            <person name="Hauser L."/>
            <person name="Kyrpides N."/>
            <person name="Ivanova N."/>
            <person name="Nandasena K."/>
            <person name="Reeve W.G."/>
            <person name="Howieson J.G."/>
            <person name="O'Hara G."/>
            <person name="Tiwari R.P."/>
            <person name="Woyke T."/>
        </authorList>
    </citation>
    <scope>NUCLEOTIDE SEQUENCE [LARGE SCALE GENOMIC DNA]</scope>
    <source>
        <strain evidence="2">HAMBI 2942 / LMG 23838 / WSM1271</strain>
    </source>
</reference>
<evidence type="ECO:0000313" key="1">
    <source>
        <dbReference type="EMBL" id="ADV14787.1"/>
    </source>
</evidence>
<dbReference type="AlphaFoldDB" id="E8THM5"/>
<name>E8THM5_MESCW</name>
<dbReference type="GeneID" id="90993004"/>
<gene>
    <name evidence="1" type="ordered locus">Mesci_5731</name>
</gene>
<evidence type="ECO:0000313" key="2">
    <source>
        <dbReference type="Proteomes" id="UP000007471"/>
    </source>
</evidence>
<dbReference type="Gene3D" id="3.40.630.10">
    <property type="entry name" value="Zn peptidases"/>
    <property type="match status" value="1"/>
</dbReference>
<organism evidence="1 2">
    <name type="scientific">Mesorhizobium ciceri biovar biserrulae (strain HAMBI 2942 / LMG 23838 / WSM1271)</name>
    <dbReference type="NCBI Taxonomy" id="765698"/>
    <lineage>
        <taxon>Bacteria</taxon>
        <taxon>Pseudomonadati</taxon>
        <taxon>Pseudomonadota</taxon>
        <taxon>Alphaproteobacteria</taxon>
        <taxon>Hyphomicrobiales</taxon>
        <taxon>Phyllobacteriaceae</taxon>
        <taxon>Mesorhizobium</taxon>
    </lineage>
</organism>
<dbReference type="KEGG" id="mci:Mesci_5731"/>
<proteinExistence type="predicted"/>
<dbReference type="HOGENOM" id="CLU_055736_0_0_5"/>
<dbReference type="Pfam" id="PF10994">
    <property type="entry name" value="DUF2817"/>
    <property type="match status" value="1"/>
</dbReference>
<dbReference type="CDD" id="cd06233">
    <property type="entry name" value="M14-like"/>
    <property type="match status" value="1"/>
</dbReference>
<sequence>MNLDSAKELASVVFSDDYFEARQKFLAAAPTSRAYRCSTNGPSGEALYTDAAYFGPADAKKLLVLVSGTHGPEGCIGSAAQLLFLEAKFHKRLPYSTAVLFLHALNCYGFAWDRRVTAEGVDLNRNFVDFSKPLPSNPGYEELAGHFVPADISEEGLKRAEIAFAAYQARHGELKLREARGSGQYTHPGGLFYGGTEPTEARRTLEEITNEFNVAARDEVIIIDYHTGLGPYGYGELQCEQSSGLSGYERAVRIFGTSVTSPEVGNSSAEIIPGTQDAFWERVLGSRHTYIALEFGTYKLNTAVLRDDHWLFMYRPEEVDSERGRQIRQVTKLHYYPQGSDWKEMIAWRSHQVHRQAIEALASGK</sequence>
<dbReference type="eggNOG" id="COG2866">
    <property type="taxonomic scope" value="Bacteria"/>
</dbReference>
<dbReference type="RefSeq" id="WP_013533436.1">
    <property type="nucleotide sequence ID" value="NC_014923.1"/>
</dbReference>
<dbReference type="SUPFAM" id="SSF53187">
    <property type="entry name" value="Zn-dependent exopeptidases"/>
    <property type="match status" value="1"/>
</dbReference>